<feature type="transmembrane region" description="Helical" evidence="1">
    <location>
        <begin position="174"/>
        <end position="196"/>
    </location>
</feature>
<dbReference type="EMBL" id="QYZP01000003">
    <property type="protein sequence ID" value="RJN31173.1"/>
    <property type="molecule type" value="Genomic_DNA"/>
</dbReference>
<organism evidence="3 4">
    <name type="scientific">Nesterenkonia natronophila</name>
    <dbReference type="NCBI Taxonomy" id="2174932"/>
    <lineage>
        <taxon>Bacteria</taxon>
        <taxon>Bacillati</taxon>
        <taxon>Actinomycetota</taxon>
        <taxon>Actinomycetes</taxon>
        <taxon>Micrococcales</taxon>
        <taxon>Micrococcaceae</taxon>
        <taxon>Nesterenkonia</taxon>
    </lineage>
</organism>
<feature type="transmembrane region" description="Helical" evidence="1">
    <location>
        <begin position="109"/>
        <end position="127"/>
    </location>
</feature>
<dbReference type="PANTHER" id="PTHR30590:SF2">
    <property type="entry name" value="INNER MEMBRANE PROTEIN"/>
    <property type="match status" value="1"/>
</dbReference>
<dbReference type="Proteomes" id="UP000266615">
    <property type="component" value="Unassembled WGS sequence"/>
</dbReference>
<dbReference type="Pfam" id="PF04235">
    <property type="entry name" value="DUF418"/>
    <property type="match status" value="1"/>
</dbReference>
<evidence type="ECO:0000259" key="2">
    <source>
        <dbReference type="Pfam" id="PF04235"/>
    </source>
</evidence>
<dbReference type="RefSeq" id="WP_119903240.1">
    <property type="nucleotide sequence ID" value="NZ_QYZP01000003.1"/>
</dbReference>
<dbReference type="OrthoDB" id="4966979at2"/>
<evidence type="ECO:0000313" key="3">
    <source>
        <dbReference type="EMBL" id="RJN31173.1"/>
    </source>
</evidence>
<accession>A0A3A4EZ82</accession>
<feature type="transmembrane region" description="Helical" evidence="1">
    <location>
        <begin position="281"/>
        <end position="306"/>
    </location>
</feature>
<protein>
    <recommendedName>
        <fullName evidence="2">DUF418 domain-containing protein</fullName>
    </recommendedName>
</protein>
<keyword evidence="4" id="KW-1185">Reference proteome</keyword>
<feature type="domain" description="DUF418" evidence="2">
    <location>
        <begin position="239"/>
        <end position="349"/>
    </location>
</feature>
<feature type="transmembrane region" description="Helical" evidence="1">
    <location>
        <begin position="132"/>
        <end position="154"/>
    </location>
</feature>
<comment type="caution">
    <text evidence="3">The sequence shown here is derived from an EMBL/GenBank/DDBJ whole genome shotgun (WGS) entry which is preliminary data.</text>
</comment>
<feature type="transmembrane region" description="Helical" evidence="1">
    <location>
        <begin position="208"/>
        <end position="228"/>
    </location>
</feature>
<name>A0A3A4EZ82_9MICC</name>
<proteinExistence type="predicted"/>
<keyword evidence="1" id="KW-0812">Transmembrane</keyword>
<feature type="transmembrane region" description="Helical" evidence="1">
    <location>
        <begin position="86"/>
        <end position="103"/>
    </location>
</feature>
<gene>
    <name evidence="3" type="ORF">D3250_09965</name>
</gene>
<reference evidence="3 4" key="1">
    <citation type="submission" date="2018-09" db="EMBL/GenBank/DDBJ databases">
        <title>Nesterenkonia natronophila sp. nov., an alkaliphilic actinobacteriume isolated from a soda lake, and emended description of the genus Nesterenkonia.</title>
        <authorList>
            <person name="Menes R.J."/>
            <person name="Iriarte A."/>
        </authorList>
    </citation>
    <scope>NUCLEOTIDE SEQUENCE [LARGE SCALE GENOMIC DNA]</scope>
    <source>
        <strain evidence="3 4">M8</strain>
    </source>
</reference>
<dbReference type="AlphaFoldDB" id="A0A3A4EZ82"/>
<feature type="transmembrane region" description="Helical" evidence="1">
    <location>
        <begin position="318"/>
        <end position="339"/>
    </location>
</feature>
<keyword evidence="1" id="KW-1133">Transmembrane helix</keyword>
<dbReference type="InterPro" id="IPR007349">
    <property type="entry name" value="DUF418"/>
</dbReference>
<feature type="transmembrane region" description="Helical" evidence="1">
    <location>
        <begin position="56"/>
        <end position="74"/>
    </location>
</feature>
<dbReference type="PANTHER" id="PTHR30590">
    <property type="entry name" value="INNER MEMBRANE PROTEIN"/>
    <property type="match status" value="1"/>
</dbReference>
<sequence length="356" mass="37733">MTQLEDRSTRGQSMTRLTALDVTRALAIFGMIIVNVGSADSGGVPALIVTVLHGRAAILFIVLAGVGVTILASSLRKRSAPLWPSLCWRAAVLLVLGLALQQLPTGVNVILMVYAALFVTALAALWLPTSWLFAVAAAMTVLGPTTYILLHSVADLQGDAASIERHPLDSVTSIVLTGPYPLIVWIAPFLFGMWLGRLDLRNPAVHRMLVLAGALTAGVCSLASWALIRLTGEPDPEAIAADHLLLASGHSQMPLWVLSAAGTAAMVIGLMLILTPRIGRAAYPLIVTGQLALTAYCLHLVAIALLVRPDSDSPHRGLLVSAVIIGLIIALCVAWRAFAARGPFEVLLRLPNFLTR</sequence>
<dbReference type="InterPro" id="IPR052529">
    <property type="entry name" value="Bact_Transport_Assoc"/>
</dbReference>
<keyword evidence="1" id="KW-0472">Membrane</keyword>
<feature type="transmembrane region" description="Helical" evidence="1">
    <location>
        <begin position="253"/>
        <end position="274"/>
    </location>
</feature>
<evidence type="ECO:0000313" key="4">
    <source>
        <dbReference type="Proteomes" id="UP000266615"/>
    </source>
</evidence>
<evidence type="ECO:0000256" key="1">
    <source>
        <dbReference type="SAM" id="Phobius"/>
    </source>
</evidence>